<comment type="catalytic activity">
    <reaction evidence="1">
        <text>Hydrolysis of Pro-|-Xaa &gt;&gt; Ala-|-Xaa in oligopeptides.</text>
        <dbReference type="EC" id="3.4.21.26"/>
    </reaction>
</comment>
<dbReference type="Gene3D" id="3.40.50.1820">
    <property type="entry name" value="alpha/beta hydrolase"/>
    <property type="match status" value="1"/>
</dbReference>
<dbReference type="PROSITE" id="PS00708">
    <property type="entry name" value="PRO_ENDOPEP_SER"/>
    <property type="match status" value="1"/>
</dbReference>
<gene>
    <name evidence="9" type="ORF">METZ01_LOCUS86268</name>
</gene>
<dbReference type="PRINTS" id="PR00862">
    <property type="entry name" value="PROLIGOPTASE"/>
</dbReference>
<dbReference type="InterPro" id="IPR001375">
    <property type="entry name" value="Peptidase_S9_cat"/>
</dbReference>
<feature type="domain" description="Peptidase S9A N-terminal" evidence="8">
    <location>
        <begin position="26"/>
        <end position="429"/>
    </location>
</feature>
<dbReference type="InterPro" id="IPR029058">
    <property type="entry name" value="AB_hydrolase_fold"/>
</dbReference>
<keyword evidence="4" id="KW-0645">Protease</keyword>
<dbReference type="InterPro" id="IPR051167">
    <property type="entry name" value="Prolyl_oligopep/macrocyclase"/>
</dbReference>
<accession>A0A381UZN4</accession>
<sequence>MLYKAGTFLSVILAAFIVSCSPYPLPPETRVDDVIEEMHGISIPDPYHWLEDRKTLETQNWIDKQNRYAEEIVGETPYRNYVEERLRELMDIAVTPLPKEAGNYEYFSMRRPGEDLPIVYRRELPEDAEMRKLPIDPTEDFEIVLDPHGMSPENTTRFSIVTFNKNGTLMIYNERNGGEDELKIRVRDLDSAVDLPDSLPRSLYGTVFFSRDQKGFYYVKRSRKTGPRVRYHELGTEHAKDKLIFGEGYGPEQFINVKQVDEGRYLIFTVQYGWAKSEVFFQDMEKNGPIRTIVDDINARFYTSFIDGELFMRTDYRADKNRLLAVNLSDPDKINWREVIPEDKNVMENFIKIDDKFYVTYLYNGSNQIKVFEESGTFAGEIFVPEFHRASIRAGKDKEAFVTVVSFTTPETTYRIDLDTGERTIWDQRQIDWSPENIIVEQVWRNSIDGTHAPMWVVHHKDVQLNGKNPTWLSGYGGFYVARKPSFSPTLALWLELGGVYALATLRGGSEFGESWHRDGMLLNKQHVFDDFISAAEFLIDKGYTNPDKLVIQGGSNGGLLVGAALTQRPELFRAVICDFPDVDILRFPWYATSNNAPALLEYGNSKIREQFEAIRKYSPYQNVRTNMAYPAVMFSTGDLDTRVPPSAAFKMAASLQASTTSGFPVILRYHHKAGHAAGRGLSFSRRIIDTAMKLTFVLQQLDVQMTFE</sequence>
<dbReference type="Gene3D" id="2.130.10.120">
    <property type="entry name" value="Prolyl oligopeptidase, N-terminal domain"/>
    <property type="match status" value="1"/>
</dbReference>
<reference evidence="9" key="1">
    <citation type="submission" date="2018-05" db="EMBL/GenBank/DDBJ databases">
        <authorList>
            <person name="Lanie J.A."/>
            <person name="Ng W.-L."/>
            <person name="Kazmierczak K.M."/>
            <person name="Andrzejewski T.M."/>
            <person name="Davidsen T.M."/>
            <person name="Wayne K.J."/>
            <person name="Tettelin H."/>
            <person name="Glass J.I."/>
            <person name="Rusch D."/>
            <person name="Podicherti R."/>
            <person name="Tsui H.-C.T."/>
            <person name="Winkler M.E."/>
        </authorList>
    </citation>
    <scope>NUCLEOTIDE SEQUENCE</scope>
</reference>
<dbReference type="PANTHER" id="PTHR42881:SF2">
    <property type="entry name" value="PROLYL ENDOPEPTIDASE"/>
    <property type="match status" value="1"/>
</dbReference>
<dbReference type="Pfam" id="PF00326">
    <property type="entry name" value="Peptidase_S9"/>
    <property type="match status" value="1"/>
</dbReference>
<dbReference type="InterPro" id="IPR002471">
    <property type="entry name" value="Pept_S9_AS"/>
</dbReference>
<evidence type="ECO:0000313" key="9">
    <source>
        <dbReference type="EMBL" id="SVA33414.1"/>
    </source>
</evidence>
<evidence type="ECO:0000256" key="4">
    <source>
        <dbReference type="ARBA" id="ARBA00022670"/>
    </source>
</evidence>
<evidence type="ECO:0000256" key="5">
    <source>
        <dbReference type="ARBA" id="ARBA00022801"/>
    </source>
</evidence>
<dbReference type="EMBL" id="UINC01007454">
    <property type="protein sequence ID" value="SVA33414.1"/>
    <property type="molecule type" value="Genomic_DNA"/>
</dbReference>
<evidence type="ECO:0000256" key="3">
    <source>
        <dbReference type="ARBA" id="ARBA00011897"/>
    </source>
</evidence>
<protein>
    <recommendedName>
        <fullName evidence="3">prolyl oligopeptidase</fullName>
        <ecNumber evidence="3">3.4.21.26</ecNumber>
    </recommendedName>
</protein>
<name>A0A381UZN4_9ZZZZ</name>
<dbReference type="GO" id="GO:0004252">
    <property type="term" value="F:serine-type endopeptidase activity"/>
    <property type="evidence" value="ECO:0007669"/>
    <property type="project" value="UniProtKB-EC"/>
</dbReference>
<proteinExistence type="inferred from homology"/>
<dbReference type="GO" id="GO:0006508">
    <property type="term" value="P:proteolysis"/>
    <property type="evidence" value="ECO:0007669"/>
    <property type="project" value="UniProtKB-KW"/>
</dbReference>
<keyword evidence="5" id="KW-0378">Hydrolase</keyword>
<evidence type="ECO:0000256" key="6">
    <source>
        <dbReference type="ARBA" id="ARBA00022825"/>
    </source>
</evidence>
<evidence type="ECO:0000256" key="2">
    <source>
        <dbReference type="ARBA" id="ARBA00005228"/>
    </source>
</evidence>
<evidence type="ECO:0000259" key="8">
    <source>
        <dbReference type="Pfam" id="PF02897"/>
    </source>
</evidence>
<dbReference type="SUPFAM" id="SSF50993">
    <property type="entry name" value="Peptidase/esterase 'gauge' domain"/>
    <property type="match status" value="1"/>
</dbReference>
<evidence type="ECO:0000259" key="7">
    <source>
        <dbReference type="Pfam" id="PF00326"/>
    </source>
</evidence>
<dbReference type="InterPro" id="IPR002470">
    <property type="entry name" value="Peptidase_S9A"/>
</dbReference>
<dbReference type="Pfam" id="PF02897">
    <property type="entry name" value="Peptidase_S9_N"/>
    <property type="match status" value="1"/>
</dbReference>
<dbReference type="AlphaFoldDB" id="A0A381UZN4"/>
<organism evidence="9">
    <name type="scientific">marine metagenome</name>
    <dbReference type="NCBI Taxonomy" id="408172"/>
    <lineage>
        <taxon>unclassified sequences</taxon>
        <taxon>metagenomes</taxon>
        <taxon>ecological metagenomes</taxon>
    </lineage>
</organism>
<dbReference type="PANTHER" id="PTHR42881">
    <property type="entry name" value="PROLYL ENDOPEPTIDASE"/>
    <property type="match status" value="1"/>
</dbReference>
<dbReference type="PROSITE" id="PS51257">
    <property type="entry name" value="PROKAR_LIPOPROTEIN"/>
    <property type="match status" value="1"/>
</dbReference>
<comment type="similarity">
    <text evidence="2">Belongs to the peptidase S9A family.</text>
</comment>
<evidence type="ECO:0000256" key="1">
    <source>
        <dbReference type="ARBA" id="ARBA00001070"/>
    </source>
</evidence>
<dbReference type="EC" id="3.4.21.26" evidence="3"/>
<dbReference type="InterPro" id="IPR023302">
    <property type="entry name" value="Pept_S9A_N"/>
</dbReference>
<dbReference type="GO" id="GO:0005829">
    <property type="term" value="C:cytosol"/>
    <property type="evidence" value="ECO:0007669"/>
    <property type="project" value="TreeGrafter"/>
</dbReference>
<dbReference type="SUPFAM" id="SSF53474">
    <property type="entry name" value="alpha/beta-Hydrolases"/>
    <property type="match status" value="1"/>
</dbReference>
<feature type="domain" description="Peptidase S9 prolyl oligopeptidase catalytic" evidence="7">
    <location>
        <begin position="485"/>
        <end position="703"/>
    </location>
</feature>
<keyword evidence="6" id="KW-0720">Serine protease</keyword>
<dbReference type="GO" id="GO:0070012">
    <property type="term" value="F:oligopeptidase activity"/>
    <property type="evidence" value="ECO:0007669"/>
    <property type="project" value="TreeGrafter"/>
</dbReference>